<organism evidence="2 3">
    <name type="scientific">Ascobolus immersus RN42</name>
    <dbReference type="NCBI Taxonomy" id="1160509"/>
    <lineage>
        <taxon>Eukaryota</taxon>
        <taxon>Fungi</taxon>
        <taxon>Dikarya</taxon>
        <taxon>Ascomycota</taxon>
        <taxon>Pezizomycotina</taxon>
        <taxon>Pezizomycetes</taxon>
        <taxon>Pezizales</taxon>
        <taxon>Ascobolaceae</taxon>
        <taxon>Ascobolus</taxon>
    </lineage>
</organism>
<dbReference type="AlphaFoldDB" id="A0A3N4IGK0"/>
<evidence type="ECO:0000313" key="3">
    <source>
        <dbReference type="Proteomes" id="UP000275078"/>
    </source>
</evidence>
<keyword evidence="3" id="KW-1185">Reference proteome</keyword>
<dbReference type="Proteomes" id="UP000275078">
    <property type="component" value="Unassembled WGS sequence"/>
</dbReference>
<feature type="compositionally biased region" description="Pro residues" evidence="1">
    <location>
        <begin position="52"/>
        <end position="61"/>
    </location>
</feature>
<feature type="compositionally biased region" description="Low complexity" evidence="1">
    <location>
        <begin position="41"/>
        <end position="51"/>
    </location>
</feature>
<reference evidence="2 3" key="1">
    <citation type="journal article" date="2018" name="Nat. Ecol. Evol.">
        <title>Pezizomycetes genomes reveal the molecular basis of ectomycorrhizal truffle lifestyle.</title>
        <authorList>
            <person name="Murat C."/>
            <person name="Payen T."/>
            <person name="Noel B."/>
            <person name="Kuo A."/>
            <person name="Morin E."/>
            <person name="Chen J."/>
            <person name="Kohler A."/>
            <person name="Krizsan K."/>
            <person name="Balestrini R."/>
            <person name="Da Silva C."/>
            <person name="Montanini B."/>
            <person name="Hainaut M."/>
            <person name="Levati E."/>
            <person name="Barry K.W."/>
            <person name="Belfiori B."/>
            <person name="Cichocki N."/>
            <person name="Clum A."/>
            <person name="Dockter R.B."/>
            <person name="Fauchery L."/>
            <person name="Guy J."/>
            <person name="Iotti M."/>
            <person name="Le Tacon F."/>
            <person name="Lindquist E.A."/>
            <person name="Lipzen A."/>
            <person name="Malagnac F."/>
            <person name="Mello A."/>
            <person name="Molinier V."/>
            <person name="Miyauchi S."/>
            <person name="Poulain J."/>
            <person name="Riccioni C."/>
            <person name="Rubini A."/>
            <person name="Sitrit Y."/>
            <person name="Splivallo R."/>
            <person name="Traeger S."/>
            <person name="Wang M."/>
            <person name="Zifcakova L."/>
            <person name="Wipf D."/>
            <person name="Zambonelli A."/>
            <person name="Paolocci F."/>
            <person name="Nowrousian M."/>
            <person name="Ottonello S."/>
            <person name="Baldrian P."/>
            <person name="Spatafora J.W."/>
            <person name="Henrissat B."/>
            <person name="Nagy L.G."/>
            <person name="Aury J.M."/>
            <person name="Wincker P."/>
            <person name="Grigoriev I.V."/>
            <person name="Bonfante P."/>
            <person name="Martin F.M."/>
        </authorList>
    </citation>
    <scope>NUCLEOTIDE SEQUENCE [LARGE SCALE GENOMIC DNA]</scope>
    <source>
        <strain evidence="2 3">RN42</strain>
    </source>
</reference>
<feature type="compositionally biased region" description="Polar residues" evidence="1">
    <location>
        <begin position="373"/>
        <end position="387"/>
    </location>
</feature>
<accession>A0A3N4IGK0</accession>
<protein>
    <submittedName>
        <fullName evidence="2">Uncharacterized protein</fullName>
    </submittedName>
</protein>
<name>A0A3N4IGK0_ASCIM</name>
<feature type="compositionally biased region" description="Polar residues" evidence="1">
    <location>
        <begin position="167"/>
        <end position="188"/>
    </location>
</feature>
<dbReference type="EMBL" id="ML119654">
    <property type="protein sequence ID" value="RPA85275.1"/>
    <property type="molecule type" value="Genomic_DNA"/>
</dbReference>
<feature type="region of interest" description="Disordered" evidence="1">
    <location>
        <begin position="1"/>
        <end position="92"/>
    </location>
</feature>
<feature type="compositionally biased region" description="Polar residues" evidence="1">
    <location>
        <begin position="1"/>
        <end position="12"/>
    </location>
</feature>
<feature type="compositionally biased region" description="Polar residues" evidence="1">
    <location>
        <begin position="251"/>
        <end position="262"/>
    </location>
</feature>
<feature type="region of interest" description="Disordered" evidence="1">
    <location>
        <begin position="138"/>
        <end position="276"/>
    </location>
</feature>
<evidence type="ECO:0000256" key="1">
    <source>
        <dbReference type="SAM" id="MobiDB-lite"/>
    </source>
</evidence>
<feature type="region of interest" description="Disordered" evidence="1">
    <location>
        <begin position="366"/>
        <end position="387"/>
    </location>
</feature>
<proteinExistence type="predicted"/>
<sequence length="387" mass="42496">MTNSFSNSSIRTTLKRPVENASDEQWDRSHSMDTNTHNIFNNQTTTTNLRPLTPPPTPSSPRPRQFYSNSWDHKYCQSKGSPYSPPPTPPLRARALRRPIPAQSTRLEIEPWKLPSVRSSTRGKKPIASIVIDPPVKACSKASTQTPSPVKTYVETSTQTPPSSSPVEATTQTCAVKTYVETSTQTPPIDSPVEAPTQTSPPPTPPLKRNRSPSSPQDRSTSHTPKKPKLHLPSPSSPPRPSIPKAPTPSSSRQNSISSHPSFNPAPRNDDNNKKLKGRRSISGILEFLLYQSVKWYFQEKEAAVTRELARSLEARVERMGVVAEGEGRGDGEDILPDIPVPDTTIPSMGEMGQAVDGEQITDAVDVEGPGTLTRQTSWNSEWSEAE</sequence>
<evidence type="ECO:0000313" key="2">
    <source>
        <dbReference type="EMBL" id="RPA85275.1"/>
    </source>
</evidence>
<gene>
    <name evidence="2" type="ORF">BJ508DRAFT_373656</name>
</gene>
<feature type="compositionally biased region" description="Pro residues" evidence="1">
    <location>
        <begin position="235"/>
        <end position="247"/>
    </location>
</feature>
<feature type="compositionally biased region" description="Low complexity" evidence="1">
    <location>
        <begin position="156"/>
        <end position="166"/>
    </location>
</feature>